<evidence type="ECO:0000259" key="1">
    <source>
        <dbReference type="Pfam" id="PF06527"/>
    </source>
</evidence>
<gene>
    <name evidence="3" type="ORF">NX778_16975</name>
</gene>
<feature type="domain" description="Transposon Tn7 transposition protein TnsD C-terminal" evidence="2">
    <location>
        <begin position="333"/>
        <end position="456"/>
    </location>
</feature>
<dbReference type="Pfam" id="PF15978">
    <property type="entry name" value="TnsD"/>
    <property type="match status" value="1"/>
</dbReference>
<dbReference type="Proteomes" id="UP001204621">
    <property type="component" value="Unassembled WGS sequence"/>
</dbReference>
<dbReference type="Pfam" id="PF06527">
    <property type="entry name" value="TniQ"/>
    <property type="match status" value="1"/>
</dbReference>
<evidence type="ECO:0000313" key="3">
    <source>
        <dbReference type="EMBL" id="MCS0659767.1"/>
    </source>
</evidence>
<comment type="caution">
    <text evidence="3">The sequence shown here is derived from an EMBL/GenBank/DDBJ whole genome shotgun (WGS) entry which is preliminary data.</text>
</comment>
<proteinExistence type="predicted"/>
<evidence type="ECO:0000259" key="2">
    <source>
        <dbReference type="Pfam" id="PF15978"/>
    </source>
</evidence>
<organism evidence="3 4">
    <name type="scientific">Massilia terrae</name>
    <dbReference type="NCBI Taxonomy" id="1811224"/>
    <lineage>
        <taxon>Bacteria</taxon>
        <taxon>Pseudomonadati</taxon>
        <taxon>Pseudomonadota</taxon>
        <taxon>Betaproteobacteria</taxon>
        <taxon>Burkholderiales</taxon>
        <taxon>Oxalobacteraceae</taxon>
        <taxon>Telluria group</taxon>
        <taxon>Massilia</taxon>
    </lineage>
</organism>
<feature type="domain" description="TniQ" evidence="1">
    <location>
        <begin position="6"/>
        <end position="157"/>
    </location>
</feature>
<reference evidence="3 4" key="1">
    <citation type="submission" date="2022-08" db="EMBL/GenBank/DDBJ databases">
        <title>Reclassification of Massilia species as members of the genera Telluria, Duganella, Pseudoduganella, Mokoshia gen. nov. and Zemynaea gen. nov. using orthogonal and non-orthogonal genome-based approaches.</title>
        <authorList>
            <person name="Bowman J.P."/>
        </authorList>
    </citation>
    <scope>NUCLEOTIDE SEQUENCE [LARGE SCALE GENOMIC DNA]</scope>
    <source>
        <strain evidence="3 4">JCM 31606</strain>
    </source>
</reference>
<sequence length="570" mass="65729">MHHPLPFFPASLPDETLFSRVSRYHLLRGNRTDQQTFDELFSQKPFILSRVVPPFTDVLAARLPGSQTANLQSIINQNTLFPLFRPFLGRVDSGEKFRPSVSAEEVQINHMPSHVVGMSGDAKLCLSCVREDEERHGVAYWHRAHQIPGVTTCCKHNELTISSCPHCERPFQRLTKLLKMPWVACECKEGLREMTGKKPHFELEHRFAKFTYEMLTAEIPPIRPSTLATVYRDRIRKRGFVRKTLPAVAAFTQSMIETCGEDFIRLVDPAYSSNRIRWWLRFTFLDSGLDLPITRHMLLGMHLFGRPAEFAAAIAATEAGGEKQHEIKVPEGESDDIELRDQHRKRVLDELRRDPKVSMEKLWKKNYRTTAWLFDNDRTWLKKIVSGAKAEDRTMAYSLEKERAQRDKEYADIVEQFASRLFKQPGKPSLITMEKMFNALPKRMGWSAEEEEQYPLLYSRISQCRESTWCFRARRILWAISELKRLDMSLTAGNIAPFSRVGYNAVVQILHFARWDCEALAAKKFQVADELAKAGIGRTWRGPSELMDSAPIGGRGYRATHRRSRNILDT</sequence>
<dbReference type="EMBL" id="JANUGU010000006">
    <property type="protein sequence ID" value="MCS0659767.1"/>
    <property type="molecule type" value="Genomic_DNA"/>
</dbReference>
<name>A0ABT2D0M0_9BURK</name>
<protein>
    <submittedName>
        <fullName evidence="3">TnsD family transposase</fullName>
    </submittedName>
</protein>
<keyword evidence="4" id="KW-1185">Reference proteome</keyword>
<accession>A0ABT2D0M0</accession>
<evidence type="ECO:0000313" key="4">
    <source>
        <dbReference type="Proteomes" id="UP001204621"/>
    </source>
</evidence>
<dbReference type="InterPro" id="IPR009492">
    <property type="entry name" value="TniQ"/>
</dbReference>
<dbReference type="InterPro" id="IPR032750">
    <property type="entry name" value="TnsD_C"/>
</dbReference>
<dbReference type="RefSeq" id="WP_258812962.1">
    <property type="nucleotide sequence ID" value="NZ_JANUGU010000006.1"/>
</dbReference>